<evidence type="ECO:0000313" key="2">
    <source>
        <dbReference type="EMBL" id="MCL1635734.1"/>
    </source>
</evidence>
<accession>A0ABT0MN98</accession>
<dbReference type="Proteomes" id="UP001431217">
    <property type="component" value="Unassembled WGS sequence"/>
</dbReference>
<protein>
    <submittedName>
        <fullName evidence="2">Peptidoglycan-binding protein</fullName>
    </submittedName>
</protein>
<gene>
    <name evidence="2" type="ORF">M2650_13980</name>
</gene>
<dbReference type="InterPro" id="IPR036366">
    <property type="entry name" value="PGBDSf"/>
</dbReference>
<dbReference type="Pfam" id="PF01471">
    <property type="entry name" value="PG_binding_1"/>
    <property type="match status" value="2"/>
</dbReference>
<feature type="domain" description="Peptidoglycan binding-like" evidence="1">
    <location>
        <begin position="311"/>
        <end position="371"/>
    </location>
</feature>
<dbReference type="PANTHER" id="PTHR41533">
    <property type="entry name" value="L,D-TRANSPEPTIDASE HI_1667-RELATED"/>
    <property type="match status" value="1"/>
</dbReference>
<dbReference type="SUPFAM" id="SSF47090">
    <property type="entry name" value="PGBD-like"/>
    <property type="match status" value="2"/>
</dbReference>
<dbReference type="EMBL" id="JAMBEP010000003">
    <property type="protein sequence ID" value="MCL1635734.1"/>
    <property type="molecule type" value="Genomic_DNA"/>
</dbReference>
<reference evidence="2 3" key="1">
    <citation type="submission" date="2022-05" db="EMBL/GenBank/DDBJ databases">
        <title>Luteimonas sp. SX5, whole genome shotgun sequencing project.</title>
        <authorList>
            <person name="Zhao G."/>
            <person name="Shen L."/>
        </authorList>
    </citation>
    <scope>NUCLEOTIDE SEQUENCE [LARGE SCALE GENOMIC DNA]</scope>
    <source>
        <strain evidence="2 3">SX5</strain>
    </source>
</reference>
<dbReference type="PANTHER" id="PTHR41533:SF1">
    <property type="entry name" value="L,D-TRANSPEPTIDASE YCBB-RELATED"/>
    <property type="match status" value="1"/>
</dbReference>
<comment type="caution">
    <text evidence="2">The sequence shown here is derived from an EMBL/GenBank/DDBJ whole genome shotgun (WGS) entry which is preliminary data.</text>
</comment>
<dbReference type="Gene3D" id="1.10.101.10">
    <property type="entry name" value="PGBD-like superfamily/PGBD"/>
    <property type="match status" value="2"/>
</dbReference>
<proteinExistence type="predicted"/>
<evidence type="ECO:0000259" key="1">
    <source>
        <dbReference type="Pfam" id="PF01471"/>
    </source>
</evidence>
<evidence type="ECO:0000313" key="3">
    <source>
        <dbReference type="Proteomes" id="UP001431217"/>
    </source>
</evidence>
<dbReference type="RefSeq" id="WP_249475539.1">
    <property type="nucleotide sequence ID" value="NZ_JAMBEP010000003.1"/>
</dbReference>
<name>A0ABT0MN98_9GAMM</name>
<dbReference type="InterPro" id="IPR036365">
    <property type="entry name" value="PGBD-like_sf"/>
</dbReference>
<keyword evidence="3" id="KW-1185">Reference proteome</keyword>
<dbReference type="InterPro" id="IPR052905">
    <property type="entry name" value="LD-transpeptidase_YkuD-like"/>
</dbReference>
<feature type="domain" description="Peptidoglycan binding-like" evidence="1">
    <location>
        <begin position="466"/>
        <end position="525"/>
    </location>
</feature>
<dbReference type="InterPro" id="IPR002477">
    <property type="entry name" value="Peptidoglycan-bd-like"/>
</dbReference>
<sequence length="695" mass="76320">MSEKSIDLQDPDQAAGAVYFVVGRGTEGGNASYHLSITGVTNAATATDPGWNDIDRVIAQSGYTLGSIQVDLGQRGMWALGAIDGRRLQPGEKTYVQAVIDEASNYAKSNGLPFTNDHAQLRKDLLSHGPNLIFIDTDTRDAINWWASSNEGKQWIHQNIDLPQVRNATKLAVDTVEMHGNNIPEDRRFEVVCMLAKTANQLPGKLSVLEKSLANGSDYDQFIQSVNAIKAKSRFYSAGHAGTLASTYEANYQRPEFNDSMNRAHWKVMSATYDPSQEAYDVDIQRSLNTINRGTRPKSATIDARLQQGERGAEVRALQQSLNKLGATDDKGRALVENGLYTEQTREAVESFQREHGLHLDGIAGPETLSAVHLYASVPNPTYDAVKFGQQFQPGPHPPINLGAKQVVDGMPDYLRANNAYTHVASAPAARERDLPRHIIIPPSPAEPATLPALPTTQTLEPGDRSAAVQALQQHLRLLGATDRYGQQIKDDRDYGDSTREAVEQFQLWTGREPTGIADPDTLKAVQSQAQFALRQRGHGIVVAPDAHLTDHLRPTALERTDAAIERPVQGRDQAGLTPFSDPHHPQHALYADVQQRFQAKGHDLSEAQLSALTGQMHLGGYKPGWPGDVIVYQGKAVVGNEYLARQMMSVELNASTPSVQEAMQTFQAEHQSLAQHMERMNQQQAMAQEHGRTV</sequence>
<organism evidence="2 3">
    <name type="scientific">Luteimonas galliterrae</name>
    <dbReference type="NCBI Taxonomy" id="2940486"/>
    <lineage>
        <taxon>Bacteria</taxon>
        <taxon>Pseudomonadati</taxon>
        <taxon>Pseudomonadota</taxon>
        <taxon>Gammaproteobacteria</taxon>
        <taxon>Lysobacterales</taxon>
        <taxon>Lysobacteraceae</taxon>
        <taxon>Luteimonas</taxon>
    </lineage>
</organism>